<organism evidence="2 3">
    <name type="scientific">Loxostege sticticalis</name>
    <name type="common">Beet webworm moth</name>
    <dbReference type="NCBI Taxonomy" id="481309"/>
    <lineage>
        <taxon>Eukaryota</taxon>
        <taxon>Metazoa</taxon>
        <taxon>Ecdysozoa</taxon>
        <taxon>Arthropoda</taxon>
        <taxon>Hexapoda</taxon>
        <taxon>Insecta</taxon>
        <taxon>Pterygota</taxon>
        <taxon>Neoptera</taxon>
        <taxon>Endopterygota</taxon>
        <taxon>Lepidoptera</taxon>
        <taxon>Glossata</taxon>
        <taxon>Ditrysia</taxon>
        <taxon>Pyraloidea</taxon>
        <taxon>Crambidae</taxon>
        <taxon>Pyraustinae</taxon>
        <taxon>Loxostege</taxon>
    </lineage>
</organism>
<dbReference type="AlphaFoldDB" id="A0ABD0TFU6"/>
<dbReference type="GO" id="GO:0071897">
    <property type="term" value="P:DNA biosynthetic process"/>
    <property type="evidence" value="ECO:0007669"/>
    <property type="project" value="UniProtKB-ARBA"/>
</dbReference>
<accession>A0ABD0TFU6</accession>
<comment type="caution">
    <text evidence="2">The sequence shown here is derived from an EMBL/GenBank/DDBJ whole genome shotgun (WGS) entry which is preliminary data.</text>
</comment>
<feature type="domain" description="Reverse transcriptase" evidence="1">
    <location>
        <begin position="1"/>
        <end position="117"/>
    </location>
</feature>
<evidence type="ECO:0000313" key="3">
    <source>
        <dbReference type="Proteomes" id="UP001549921"/>
    </source>
</evidence>
<name>A0ABD0TFU6_LOXSC</name>
<dbReference type="EMBL" id="JBEDNZ010000005">
    <property type="protein sequence ID" value="KAL0841955.1"/>
    <property type="molecule type" value="Genomic_DNA"/>
</dbReference>
<gene>
    <name evidence="2" type="ORF">ABMA28_014182</name>
</gene>
<reference evidence="2 3" key="1">
    <citation type="submission" date="2024-06" db="EMBL/GenBank/DDBJ databases">
        <title>A chromosome-level genome assembly of beet webworm, Loxostege sticticalis.</title>
        <authorList>
            <person name="Zhang Y."/>
        </authorList>
    </citation>
    <scope>NUCLEOTIDE SEQUENCE [LARGE SCALE GENOMIC DNA]</scope>
    <source>
        <strain evidence="2">AQ028</strain>
        <tissue evidence="2">Male pupae</tissue>
    </source>
</reference>
<dbReference type="Proteomes" id="UP001549921">
    <property type="component" value="Unassembled WGS sequence"/>
</dbReference>
<dbReference type="SUPFAM" id="SSF56672">
    <property type="entry name" value="DNA/RNA polymerases"/>
    <property type="match status" value="1"/>
</dbReference>
<evidence type="ECO:0000259" key="1">
    <source>
        <dbReference type="PROSITE" id="PS50878"/>
    </source>
</evidence>
<dbReference type="InterPro" id="IPR043502">
    <property type="entry name" value="DNA/RNA_pol_sf"/>
</dbReference>
<dbReference type="Pfam" id="PF00078">
    <property type="entry name" value="RVT_1"/>
    <property type="match status" value="1"/>
</dbReference>
<dbReference type="PROSITE" id="PS50878">
    <property type="entry name" value="RT_POL"/>
    <property type="match status" value="1"/>
</dbReference>
<dbReference type="PANTHER" id="PTHR33332">
    <property type="entry name" value="REVERSE TRANSCRIPTASE DOMAIN-CONTAINING PROTEIN"/>
    <property type="match status" value="1"/>
</dbReference>
<dbReference type="InterPro" id="IPR000477">
    <property type="entry name" value="RT_dom"/>
</dbReference>
<proteinExistence type="predicted"/>
<protein>
    <recommendedName>
        <fullName evidence="1">Reverse transcriptase domain-containing protein</fullName>
    </recommendedName>
</protein>
<sequence>MSYLENRTQLVAVKGFTSAPISATSGVPQGSHLGPLFFVVFINDLPNRLSSQALLYADDLKIFTRVDDVNQCLALQKDLNVVVEWCSDNKMSLNVDKCCAVSFTAKKTKLTYTYNILDKPLCRKETIRDLGVLFDEQLTFRPHYDQIVKKGNRLLGFIMRTTKDFKKPKSTLCLFYSFVRSVLEYCCPIWSPFYRNHADNLERIQKRCLRYLSRKHNYGRALNNYGERLIKFDVMPLETRRKRYDLLYLHKILHFTVDAPGLLSAINVNIRHRSRNPNTFDIQVYRNNTSYYNPLVRMCRTYNELSRGGKDIDIFNSNFSQYKKAISNTLKAEVISP</sequence>
<evidence type="ECO:0000313" key="2">
    <source>
        <dbReference type="EMBL" id="KAL0841955.1"/>
    </source>
</evidence>